<organism evidence="2 3">
    <name type="scientific">Paenibacillus haidiansis</name>
    <dbReference type="NCBI Taxonomy" id="1574488"/>
    <lineage>
        <taxon>Bacteria</taxon>
        <taxon>Bacillati</taxon>
        <taxon>Bacillota</taxon>
        <taxon>Bacilli</taxon>
        <taxon>Bacillales</taxon>
        <taxon>Paenibacillaceae</taxon>
        <taxon>Paenibacillus</taxon>
    </lineage>
</organism>
<dbReference type="EMBL" id="JAZHPZ010000006">
    <property type="protein sequence ID" value="MEF2966918.1"/>
    <property type="molecule type" value="Genomic_DNA"/>
</dbReference>
<dbReference type="InterPro" id="IPR012851">
    <property type="entry name" value="Spore_coat_CotF-like"/>
</dbReference>
<accession>A0ABU7VUE2</accession>
<proteinExistence type="predicted"/>
<feature type="compositionally biased region" description="Low complexity" evidence="1">
    <location>
        <begin position="106"/>
        <end position="122"/>
    </location>
</feature>
<keyword evidence="3" id="KW-1185">Reference proteome</keyword>
<evidence type="ECO:0000313" key="2">
    <source>
        <dbReference type="EMBL" id="MEF2966918.1"/>
    </source>
</evidence>
<evidence type="ECO:0000313" key="3">
    <source>
        <dbReference type="Proteomes" id="UP001306950"/>
    </source>
</evidence>
<comment type="caution">
    <text evidence="2">The sequence shown here is derived from an EMBL/GenBank/DDBJ whole genome shotgun (WGS) entry which is preliminary data.</text>
</comment>
<name>A0ABU7VUE2_9BACL</name>
<dbReference type="Pfam" id="PF07875">
    <property type="entry name" value="Coat_F"/>
    <property type="match status" value="1"/>
</dbReference>
<feature type="region of interest" description="Disordered" evidence="1">
    <location>
        <begin position="87"/>
        <end position="136"/>
    </location>
</feature>
<sequence>MNVQTASEMIPQDELFKIILADLRRIVREYATATTESSCPAIRRTFAELTDSTLRMQGDLYMLLEQNRIYSAPAGASRQELNKHLQEAEKTHQKVHQIMQQHSARQSPNPSQNPSPYQHQSNVAYHPSNVDNPYYS</sequence>
<protein>
    <submittedName>
        <fullName evidence="2">Spore coat protein</fullName>
    </submittedName>
</protein>
<dbReference type="Proteomes" id="UP001306950">
    <property type="component" value="Unassembled WGS sequence"/>
</dbReference>
<reference evidence="2 3" key="1">
    <citation type="submission" date="2024-02" db="EMBL/GenBank/DDBJ databases">
        <title>A nitrogen-fixing paenibacillus bacterium.</title>
        <authorList>
            <person name="Zhang W.L."/>
            <person name="Chen S.F."/>
        </authorList>
    </citation>
    <scope>NUCLEOTIDE SEQUENCE [LARGE SCALE GENOMIC DNA]</scope>
    <source>
        <strain evidence="2 3">M1</strain>
    </source>
</reference>
<evidence type="ECO:0000256" key="1">
    <source>
        <dbReference type="SAM" id="MobiDB-lite"/>
    </source>
</evidence>
<gene>
    <name evidence="2" type="ORF">V3851_13835</name>
</gene>
<keyword evidence="2" id="KW-0946">Virion</keyword>
<dbReference type="RefSeq" id="WP_331847141.1">
    <property type="nucleotide sequence ID" value="NZ_JAZHPZ010000006.1"/>
</dbReference>
<keyword evidence="2" id="KW-0167">Capsid protein</keyword>